<sequence length="39" mass="4424">MSKKERLEHLIITLKSKGVKIDWAVRVCGNKTGLSKIRS</sequence>
<dbReference type="Proteomes" id="UP000075666">
    <property type="component" value="Unassembled WGS sequence"/>
</dbReference>
<dbReference type="EMBL" id="LQYN01000069">
    <property type="protein sequence ID" value="KYD03477.1"/>
    <property type="molecule type" value="Genomic_DNA"/>
</dbReference>
<dbReference type="STRING" id="46224.B4102_3395"/>
<keyword evidence="2" id="KW-1185">Reference proteome</keyword>
<gene>
    <name evidence="1" type="ORF">B4102_3395</name>
</gene>
<evidence type="ECO:0000313" key="2">
    <source>
        <dbReference type="Proteomes" id="UP000075666"/>
    </source>
</evidence>
<dbReference type="AlphaFoldDB" id="A0A150KTM5"/>
<accession>A0A150KTM5</accession>
<comment type="caution">
    <text evidence="1">The sequence shown here is derived from an EMBL/GenBank/DDBJ whole genome shotgun (WGS) entry which is preliminary data.</text>
</comment>
<name>A0A150KTM5_9BACI</name>
<evidence type="ECO:0000313" key="1">
    <source>
        <dbReference type="EMBL" id="KYD03477.1"/>
    </source>
</evidence>
<protein>
    <submittedName>
        <fullName evidence="1">Uncharacterized protein</fullName>
    </submittedName>
</protein>
<organism evidence="1 2">
    <name type="scientific">Heyndrickxia sporothermodurans</name>
    <dbReference type="NCBI Taxonomy" id="46224"/>
    <lineage>
        <taxon>Bacteria</taxon>
        <taxon>Bacillati</taxon>
        <taxon>Bacillota</taxon>
        <taxon>Bacilli</taxon>
        <taxon>Bacillales</taxon>
        <taxon>Bacillaceae</taxon>
        <taxon>Heyndrickxia</taxon>
    </lineage>
</organism>
<proteinExistence type="predicted"/>
<reference evidence="1 2" key="1">
    <citation type="submission" date="2016-01" db="EMBL/GenBank/DDBJ databases">
        <title>Genome Sequences of Twelve Sporeforming Bacillus Species Isolated from Foods.</title>
        <authorList>
            <person name="Berendsen E.M."/>
            <person name="Wells-Bennik M.H."/>
            <person name="Krawcyk A.O."/>
            <person name="De Jong A."/>
            <person name="Holsappel S."/>
            <person name="Eijlander R.T."/>
            <person name="Kuipers O.P."/>
        </authorList>
    </citation>
    <scope>NUCLEOTIDE SEQUENCE [LARGE SCALE GENOMIC DNA]</scope>
    <source>
        <strain evidence="1 2">B4102</strain>
    </source>
</reference>